<reference evidence="4" key="1">
    <citation type="submission" date="2016-10" db="EMBL/GenBank/DDBJ databases">
        <authorList>
            <person name="Varghese N."/>
            <person name="Submissions S."/>
        </authorList>
    </citation>
    <scope>NUCLEOTIDE SEQUENCE [LARGE SCALE GENOMIC DNA]</scope>
    <source>
        <strain evidence="4">CGMCC 1.11022</strain>
    </source>
</reference>
<dbReference type="InterPro" id="IPR051207">
    <property type="entry name" value="ComplexI_NDUFA9_subunit"/>
</dbReference>
<evidence type="ECO:0000313" key="3">
    <source>
        <dbReference type="EMBL" id="SDI18287.1"/>
    </source>
</evidence>
<dbReference type="Gene3D" id="3.40.50.720">
    <property type="entry name" value="NAD(P)-binding Rossmann-like Domain"/>
    <property type="match status" value="1"/>
</dbReference>
<evidence type="ECO:0000259" key="2">
    <source>
        <dbReference type="Pfam" id="PF13460"/>
    </source>
</evidence>
<dbReference type="EMBL" id="FNEE01000001">
    <property type="protein sequence ID" value="SDI18287.1"/>
    <property type="molecule type" value="Genomic_DNA"/>
</dbReference>
<name>A0A1G8IHL0_9HYPH</name>
<dbReference type="InterPro" id="IPR036291">
    <property type="entry name" value="NAD(P)-bd_dom_sf"/>
</dbReference>
<organism evidence="3 4">
    <name type="scientific">Mesorhizobium muleiense</name>
    <dbReference type="NCBI Taxonomy" id="1004279"/>
    <lineage>
        <taxon>Bacteria</taxon>
        <taxon>Pseudomonadati</taxon>
        <taxon>Pseudomonadota</taxon>
        <taxon>Alphaproteobacteria</taxon>
        <taxon>Hyphomicrobiales</taxon>
        <taxon>Phyllobacteriaceae</taxon>
        <taxon>Mesorhizobium</taxon>
    </lineage>
</organism>
<sequence>MRILVVGATGLIGASICARLVSEGHEVVGIARSPRANAARDYQTLVLDMAAALRPEDWLPHLTGVDAVVNCAGVLQDSPREKTGQVHRDAAAALFLACAGAGVAKVIHFSAMGVDRAQPSSFSATKYAGDQALMALDLDWIILRPSVVLGRPVFGASALFRGLASLPILPSMPDTGRLQVVQLEDVVSTVLFFLNPGSPSRLALELAGPEQLTMDEIVGTFRRWLGWAPAARLVLPGWGARLLYRLGDFAAMLGWRPPMRTNAAREIARGALGDPSDWISLTGMRPQSLAQFLALNPATVQEKWFAWLYFTKPTIFVVLPFFWIMTGIVSLTTGYGNGIGLMQSTGAGMLSAPAVIAGAVADIVVGALIAWRPSARKGLYAGIALSLFYLVVGTFLRPDLWNEPLGPFLKVLPIIVLHFVALAILEER</sequence>
<keyword evidence="1" id="KW-1133">Transmembrane helix</keyword>
<proteinExistence type="predicted"/>
<dbReference type="Pfam" id="PF13781">
    <property type="entry name" value="DoxX_3"/>
    <property type="match status" value="1"/>
</dbReference>
<protein>
    <submittedName>
        <fullName evidence="3">Uncharacterized conserved protein YbjT, contains NAD(P)-binding and DUF2867 domains</fullName>
    </submittedName>
</protein>
<feature type="transmembrane region" description="Helical" evidence="1">
    <location>
        <begin position="347"/>
        <end position="371"/>
    </location>
</feature>
<feature type="domain" description="NAD(P)-binding" evidence="2">
    <location>
        <begin position="7"/>
        <end position="147"/>
    </location>
</feature>
<dbReference type="InterPro" id="IPR025695">
    <property type="entry name" value="DoxX-like"/>
</dbReference>
<gene>
    <name evidence="3" type="ORF">SAMN05428953_101377</name>
</gene>
<evidence type="ECO:0000256" key="1">
    <source>
        <dbReference type="SAM" id="Phobius"/>
    </source>
</evidence>
<dbReference type="PANTHER" id="PTHR12126:SF11">
    <property type="entry name" value="NADH DEHYDROGENASE [UBIQUINONE] 1 ALPHA SUBCOMPLEX SUBUNIT 9, MITOCHONDRIAL"/>
    <property type="match status" value="1"/>
</dbReference>
<feature type="transmembrane region" description="Helical" evidence="1">
    <location>
        <begin position="315"/>
        <end position="335"/>
    </location>
</feature>
<accession>A0A1G8IHL0</accession>
<dbReference type="RefSeq" id="WP_091590268.1">
    <property type="nucleotide sequence ID" value="NZ_FNEE01000001.1"/>
</dbReference>
<keyword evidence="1" id="KW-0812">Transmembrane</keyword>
<keyword evidence="4" id="KW-1185">Reference proteome</keyword>
<feature type="transmembrane region" description="Helical" evidence="1">
    <location>
        <begin position="378"/>
        <end position="396"/>
    </location>
</feature>
<evidence type="ECO:0000313" key="4">
    <source>
        <dbReference type="Proteomes" id="UP000198894"/>
    </source>
</evidence>
<keyword evidence="1" id="KW-0472">Membrane</keyword>
<dbReference type="GO" id="GO:0044877">
    <property type="term" value="F:protein-containing complex binding"/>
    <property type="evidence" value="ECO:0007669"/>
    <property type="project" value="TreeGrafter"/>
</dbReference>
<dbReference type="SUPFAM" id="SSF51735">
    <property type="entry name" value="NAD(P)-binding Rossmann-fold domains"/>
    <property type="match status" value="1"/>
</dbReference>
<dbReference type="Pfam" id="PF13460">
    <property type="entry name" value="NAD_binding_10"/>
    <property type="match status" value="1"/>
</dbReference>
<dbReference type="Proteomes" id="UP000198894">
    <property type="component" value="Unassembled WGS sequence"/>
</dbReference>
<dbReference type="AlphaFoldDB" id="A0A1G8IHL0"/>
<dbReference type="PANTHER" id="PTHR12126">
    <property type="entry name" value="NADH-UBIQUINONE OXIDOREDUCTASE 39 KDA SUBUNIT-RELATED"/>
    <property type="match status" value="1"/>
</dbReference>
<dbReference type="InterPro" id="IPR016040">
    <property type="entry name" value="NAD(P)-bd_dom"/>
</dbReference>
<feature type="transmembrane region" description="Helical" evidence="1">
    <location>
        <begin position="408"/>
        <end position="425"/>
    </location>
</feature>